<dbReference type="STRING" id="597456.A0A0L7QY93"/>
<dbReference type="GO" id="GO:0005958">
    <property type="term" value="C:DNA-dependent protein kinase-DNA ligase 4 complex"/>
    <property type="evidence" value="ECO:0007669"/>
    <property type="project" value="TreeGrafter"/>
</dbReference>
<dbReference type="Proteomes" id="UP000053825">
    <property type="component" value="Unassembled WGS sequence"/>
</dbReference>
<dbReference type="PANTHER" id="PTHR28559:SF1">
    <property type="entry name" value="DNA REPAIR PROTEIN XRCC4"/>
    <property type="match status" value="1"/>
</dbReference>
<proteinExistence type="predicted"/>
<dbReference type="SUPFAM" id="SSF58022">
    <property type="entry name" value="XRCC4, C-terminal oligomerization domain"/>
    <property type="match status" value="1"/>
</dbReference>
<sequence>MIKVTAREIFNQVDNKCHTLYIEWFNSHFKVMLLKSTVSPLYGEMSIKDVNYFCRELSKSTDEYLKETERILCREDKEIIFFIQDKTLEWKKNVWTLGRIELHPILDIKVVCESFQQLLKFYQSSQDKLNMLEEENKNLIDVNKELSLKIEKMIEIKTSMEQNLYKKFIMILNLKKRKVAELEDAIKENPNTKESIFDIYTDESEESEKEEHAANNERTISIRANKRKSLGNNSSKGMRKTKKTDCIINSSTICNISSSKDCGENKEYTLNNYIVEDKKSTYEKQSCSSESRKPRTSLNLIEEESEEELFSQ</sequence>
<evidence type="ECO:0000259" key="3">
    <source>
        <dbReference type="Pfam" id="PF21924"/>
    </source>
</evidence>
<dbReference type="GO" id="GO:0010165">
    <property type="term" value="P:response to X-ray"/>
    <property type="evidence" value="ECO:0007669"/>
    <property type="project" value="TreeGrafter"/>
</dbReference>
<evidence type="ECO:0000313" key="5">
    <source>
        <dbReference type="Proteomes" id="UP000053825"/>
    </source>
</evidence>
<protein>
    <recommendedName>
        <fullName evidence="3">XRCC4 coiled-coil domain-containing protein</fullName>
    </recommendedName>
</protein>
<reference evidence="4 5" key="1">
    <citation type="submission" date="2015-07" db="EMBL/GenBank/DDBJ databases">
        <title>The genome of Habropoda laboriosa.</title>
        <authorList>
            <person name="Pan H."/>
            <person name="Kapheim K."/>
        </authorList>
    </citation>
    <scope>NUCLEOTIDE SEQUENCE [LARGE SCALE GENOMIC DNA]</scope>
    <source>
        <strain evidence="4">0110345459</strain>
    </source>
</reference>
<dbReference type="InterPro" id="IPR010585">
    <property type="entry name" value="DNA_repair_prot_XRCC4"/>
</dbReference>
<dbReference type="Gene3D" id="1.20.5.370">
    <property type="match status" value="1"/>
</dbReference>
<dbReference type="OrthoDB" id="8064436at2759"/>
<feature type="domain" description="XRCC4 coiled-coil" evidence="3">
    <location>
        <begin position="109"/>
        <end position="182"/>
    </location>
</feature>
<dbReference type="GO" id="GO:0006310">
    <property type="term" value="P:DNA recombination"/>
    <property type="evidence" value="ECO:0007669"/>
    <property type="project" value="InterPro"/>
</dbReference>
<evidence type="ECO:0000313" key="4">
    <source>
        <dbReference type="EMBL" id="KOC63529.1"/>
    </source>
</evidence>
<feature type="coiled-coil region" evidence="1">
    <location>
        <begin position="122"/>
        <end position="163"/>
    </location>
</feature>
<dbReference type="PANTHER" id="PTHR28559">
    <property type="entry name" value="DNA REPAIR PROTEIN XRCC4"/>
    <property type="match status" value="1"/>
</dbReference>
<dbReference type="InterPro" id="IPR053962">
    <property type="entry name" value="XRCC4_CC"/>
</dbReference>
<keyword evidence="5" id="KW-1185">Reference proteome</keyword>
<evidence type="ECO:0000256" key="1">
    <source>
        <dbReference type="SAM" id="Coils"/>
    </source>
</evidence>
<dbReference type="GO" id="GO:0006303">
    <property type="term" value="P:double-strand break repair via nonhomologous end joining"/>
    <property type="evidence" value="ECO:0007669"/>
    <property type="project" value="TreeGrafter"/>
</dbReference>
<feature type="region of interest" description="Disordered" evidence="2">
    <location>
        <begin position="203"/>
        <end position="242"/>
    </location>
</feature>
<keyword evidence="1" id="KW-0175">Coiled coil</keyword>
<dbReference type="GO" id="GO:0003677">
    <property type="term" value="F:DNA binding"/>
    <property type="evidence" value="ECO:0007669"/>
    <property type="project" value="InterPro"/>
</dbReference>
<organism evidence="4 5">
    <name type="scientific">Habropoda laboriosa</name>
    <dbReference type="NCBI Taxonomy" id="597456"/>
    <lineage>
        <taxon>Eukaryota</taxon>
        <taxon>Metazoa</taxon>
        <taxon>Ecdysozoa</taxon>
        <taxon>Arthropoda</taxon>
        <taxon>Hexapoda</taxon>
        <taxon>Insecta</taxon>
        <taxon>Pterygota</taxon>
        <taxon>Neoptera</taxon>
        <taxon>Endopterygota</taxon>
        <taxon>Hymenoptera</taxon>
        <taxon>Apocrita</taxon>
        <taxon>Aculeata</taxon>
        <taxon>Apoidea</taxon>
        <taxon>Anthophila</taxon>
        <taxon>Apidae</taxon>
        <taxon>Habropoda</taxon>
    </lineage>
</organism>
<feature type="compositionally biased region" description="Acidic residues" evidence="2">
    <location>
        <begin position="301"/>
        <end position="312"/>
    </location>
</feature>
<dbReference type="AlphaFoldDB" id="A0A0L7QY93"/>
<dbReference type="EMBL" id="KQ414695">
    <property type="protein sequence ID" value="KOC63529.1"/>
    <property type="molecule type" value="Genomic_DNA"/>
</dbReference>
<dbReference type="Pfam" id="PF21924">
    <property type="entry name" value="XRCC4_CC"/>
    <property type="match status" value="1"/>
</dbReference>
<gene>
    <name evidence="4" type="ORF">WH47_02925</name>
</gene>
<accession>A0A0L7QY93</accession>
<feature type="region of interest" description="Disordered" evidence="2">
    <location>
        <begin position="281"/>
        <end position="312"/>
    </location>
</feature>
<name>A0A0L7QY93_9HYME</name>
<dbReference type="InterPro" id="IPR014751">
    <property type="entry name" value="XRCC4-like_C"/>
</dbReference>
<evidence type="ECO:0000256" key="2">
    <source>
        <dbReference type="SAM" id="MobiDB-lite"/>
    </source>
</evidence>
<dbReference type="GO" id="GO:0032807">
    <property type="term" value="C:DNA ligase IV complex"/>
    <property type="evidence" value="ECO:0007669"/>
    <property type="project" value="TreeGrafter"/>
</dbReference>